<accession>A0AAE3GU13</accession>
<protein>
    <submittedName>
        <fullName evidence="2">DUF4388 domain-containing protein</fullName>
    </submittedName>
</protein>
<gene>
    <name evidence="2" type="ORF">NJ959_19715</name>
</gene>
<sequence>MSITGALTDFSLSEIFQLIEKGQKTGLLAISALPEDLTPDSDIHYIWVYRGRIVAASNRLDHQCLVGIIAKNHGVSKRVITKLVQLCPKDKPLGLSLKNQGVLSEQKLNQIFQIQVLQQMRTLLELQDGMFKFIPDAPIPMREMTGLNIRATEAILLGFRLVQNWDAFANKLPDPNVILAPTIFGSPSYPLNNRELGVWEYAAGNVSLKVMAKNLALPVNAIQKIAFALMAIGLVEEVSLLSRVLPEKPISPFPIQLSQDFNKKKISSSFLHTFLDLLRSKVSRSLPIRWGYRSPSPDQKKLITLDTLSDSAIC</sequence>
<evidence type="ECO:0000313" key="2">
    <source>
        <dbReference type="EMBL" id="MCP2730661.1"/>
    </source>
</evidence>
<dbReference type="AlphaFoldDB" id="A0AAE3GU13"/>
<dbReference type="Pfam" id="PF14332">
    <property type="entry name" value="DUF4388"/>
    <property type="match status" value="1"/>
</dbReference>
<evidence type="ECO:0000259" key="1">
    <source>
        <dbReference type="Pfam" id="PF14332"/>
    </source>
</evidence>
<organism evidence="2 3">
    <name type="scientific">Limnofasciculus baicalensis BBK-W-15</name>
    <dbReference type="NCBI Taxonomy" id="2699891"/>
    <lineage>
        <taxon>Bacteria</taxon>
        <taxon>Bacillati</taxon>
        <taxon>Cyanobacteriota</taxon>
        <taxon>Cyanophyceae</taxon>
        <taxon>Coleofasciculales</taxon>
        <taxon>Coleofasciculaceae</taxon>
        <taxon>Limnofasciculus</taxon>
        <taxon>Limnofasciculus baicalensis</taxon>
    </lineage>
</organism>
<comment type="caution">
    <text evidence="2">The sequence shown here is derived from an EMBL/GenBank/DDBJ whole genome shotgun (WGS) entry which is preliminary data.</text>
</comment>
<name>A0AAE3GU13_9CYAN</name>
<dbReference type="Proteomes" id="UP001204953">
    <property type="component" value="Unassembled WGS sequence"/>
</dbReference>
<evidence type="ECO:0000313" key="3">
    <source>
        <dbReference type="Proteomes" id="UP001204953"/>
    </source>
</evidence>
<dbReference type="InterPro" id="IPR025497">
    <property type="entry name" value="PatA-like_N"/>
</dbReference>
<keyword evidence="3" id="KW-1185">Reference proteome</keyword>
<dbReference type="EMBL" id="JAMZMM010000227">
    <property type="protein sequence ID" value="MCP2730661.1"/>
    <property type="molecule type" value="Genomic_DNA"/>
</dbReference>
<feature type="domain" description="PatA-like N-terminal" evidence="1">
    <location>
        <begin position="4"/>
        <end position="165"/>
    </location>
</feature>
<proteinExistence type="predicted"/>
<reference evidence="2" key="1">
    <citation type="submission" date="2022-06" db="EMBL/GenBank/DDBJ databases">
        <title>New cyanobacteria of genus Symplocastrum in benthos of Lake Baikal.</title>
        <authorList>
            <person name="Sorokovikova E."/>
            <person name="Tikhonova I."/>
            <person name="Krasnopeev A."/>
            <person name="Evseev P."/>
            <person name="Gladkikh A."/>
            <person name="Belykh O."/>
        </authorList>
    </citation>
    <scope>NUCLEOTIDE SEQUENCE</scope>
    <source>
        <strain evidence="2">BBK-W-15</strain>
    </source>
</reference>